<gene>
    <name evidence="7" type="ORF">GIB67_007074</name>
</gene>
<dbReference type="EMBL" id="JACGCM010000427">
    <property type="protein sequence ID" value="KAF6172561.1"/>
    <property type="molecule type" value="Genomic_DNA"/>
</dbReference>
<reference evidence="7 8" key="1">
    <citation type="journal article" date="2020" name="IScience">
        <title>Genome Sequencing of the Endangered Kingdonia uniflora (Circaeasteraceae, Ranunculales) Reveals Potential Mechanisms of Evolutionary Specialization.</title>
        <authorList>
            <person name="Sun Y."/>
            <person name="Deng T."/>
            <person name="Zhang A."/>
            <person name="Moore M.J."/>
            <person name="Landis J.B."/>
            <person name="Lin N."/>
            <person name="Zhang H."/>
            <person name="Zhang X."/>
            <person name="Huang J."/>
            <person name="Zhang X."/>
            <person name="Sun H."/>
            <person name="Wang H."/>
        </authorList>
    </citation>
    <scope>NUCLEOTIDE SEQUENCE [LARGE SCALE GENOMIC DNA]</scope>
    <source>
        <strain evidence="7">TB1705</strain>
        <tissue evidence="7">Leaf</tissue>
    </source>
</reference>
<evidence type="ECO:0000256" key="4">
    <source>
        <dbReference type="ARBA" id="ARBA00023163"/>
    </source>
</evidence>
<feature type="domain" description="TF-B3" evidence="6">
    <location>
        <begin position="11"/>
        <end position="106"/>
    </location>
</feature>
<keyword evidence="3" id="KW-0238">DNA-binding</keyword>
<comment type="caution">
    <text evidence="7">The sequence shown here is derived from an EMBL/GenBank/DDBJ whole genome shotgun (WGS) entry which is preliminary data.</text>
</comment>
<evidence type="ECO:0000313" key="8">
    <source>
        <dbReference type="Proteomes" id="UP000541444"/>
    </source>
</evidence>
<dbReference type="GO" id="GO:0003677">
    <property type="term" value="F:DNA binding"/>
    <property type="evidence" value="ECO:0007669"/>
    <property type="project" value="UniProtKB-KW"/>
</dbReference>
<keyword evidence="5" id="KW-0539">Nucleus</keyword>
<dbReference type="InterPro" id="IPR015300">
    <property type="entry name" value="DNA-bd_pseudobarrel_sf"/>
</dbReference>
<dbReference type="PROSITE" id="PS50863">
    <property type="entry name" value="B3"/>
    <property type="match status" value="2"/>
</dbReference>
<dbReference type="Pfam" id="PF02362">
    <property type="entry name" value="B3"/>
    <property type="match status" value="2"/>
</dbReference>
<feature type="domain" description="TF-B3" evidence="6">
    <location>
        <begin position="238"/>
        <end position="333"/>
    </location>
</feature>
<dbReference type="Proteomes" id="UP000541444">
    <property type="component" value="Unassembled WGS sequence"/>
</dbReference>
<protein>
    <recommendedName>
        <fullName evidence="6">TF-B3 domain-containing protein</fullName>
    </recommendedName>
</protein>
<evidence type="ECO:0000313" key="7">
    <source>
        <dbReference type="EMBL" id="KAF6172561.1"/>
    </source>
</evidence>
<evidence type="ECO:0000256" key="5">
    <source>
        <dbReference type="ARBA" id="ARBA00023242"/>
    </source>
</evidence>
<keyword evidence="8" id="KW-1185">Reference proteome</keyword>
<evidence type="ECO:0000256" key="3">
    <source>
        <dbReference type="ARBA" id="ARBA00023125"/>
    </source>
</evidence>
<dbReference type="CDD" id="cd10017">
    <property type="entry name" value="B3_DNA"/>
    <property type="match status" value="2"/>
</dbReference>
<organism evidence="7 8">
    <name type="scientific">Kingdonia uniflora</name>
    <dbReference type="NCBI Taxonomy" id="39325"/>
    <lineage>
        <taxon>Eukaryota</taxon>
        <taxon>Viridiplantae</taxon>
        <taxon>Streptophyta</taxon>
        <taxon>Embryophyta</taxon>
        <taxon>Tracheophyta</taxon>
        <taxon>Spermatophyta</taxon>
        <taxon>Magnoliopsida</taxon>
        <taxon>Ranunculales</taxon>
        <taxon>Circaeasteraceae</taxon>
        <taxon>Kingdonia</taxon>
    </lineage>
</organism>
<keyword evidence="2" id="KW-0805">Transcription regulation</keyword>
<dbReference type="InterPro" id="IPR003340">
    <property type="entry name" value="B3_DNA-bd"/>
</dbReference>
<name>A0A7J7NZE6_9MAGN</name>
<dbReference type="PANTHER" id="PTHR31920:SF148">
    <property type="entry name" value="B3 DOMAIN-CONTAINING PROTEIN OS03G0621600"/>
    <property type="match status" value="1"/>
</dbReference>
<dbReference type="AlphaFoldDB" id="A0A7J7NZE6"/>
<proteinExistence type="predicted"/>
<evidence type="ECO:0000259" key="6">
    <source>
        <dbReference type="PROSITE" id="PS50863"/>
    </source>
</evidence>
<accession>A0A7J7NZE6</accession>
<dbReference type="SUPFAM" id="SSF101936">
    <property type="entry name" value="DNA-binding pseudobarrel domain"/>
    <property type="match status" value="2"/>
</dbReference>
<dbReference type="PANTHER" id="PTHR31920">
    <property type="entry name" value="B3 DOMAIN-CONTAINING"/>
    <property type="match status" value="1"/>
</dbReference>
<dbReference type="OrthoDB" id="1094641at2759"/>
<dbReference type="GO" id="GO:0005634">
    <property type="term" value="C:nucleus"/>
    <property type="evidence" value="ECO:0007669"/>
    <property type="project" value="UniProtKB-SubCell"/>
</dbReference>
<sequence>MEMAKYQKRVLSFFTVYLPHLNSKRLELPIAFILKLKSYGDVPSNALLKNTLGMVWRVELEEMKDRFSFYNGWEKFVQDHSLQLGEFVVFGYEGNSVFTFNVFGHSQVRKKDVKTTCFLPVKHELEMERTRERDVTSAHVKAEFIRKPTVTINNPVGKRFFEVSGTQMTYPFNSSYVGEPHHSKIILMPKTREAEEDDGVEICDPMPKQRRIPTTAIKNSLCASSTEQAGSLRTKNPSFKIVMGQAYVENRYVYIPKKFSKNLPKNLEGVKLVAPNGQIHFVEIYDSGIGGIRITRGWSEFASRMGLKSGTVCLFELMKEGDFMLKVHILPKN</sequence>
<dbReference type="SMART" id="SM01019">
    <property type="entry name" value="B3"/>
    <property type="match status" value="2"/>
</dbReference>
<evidence type="ECO:0000256" key="1">
    <source>
        <dbReference type="ARBA" id="ARBA00004123"/>
    </source>
</evidence>
<dbReference type="Gene3D" id="2.40.330.10">
    <property type="entry name" value="DNA-binding pseudobarrel domain"/>
    <property type="match status" value="2"/>
</dbReference>
<dbReference type="InterPro" id="IPR050655">
    <property type="entry name" value="Plant_B3_domain"/>
</dbReference>
<comment type="subcellular location">
    <subcellularLocation>
        <location evidence="1">Nucleus</location>
    </subcellularLocation>
</comment>
<evidence type="ECO:0000256" key="2">
    <source>
        <dbReference type="ARBA" id="ARBA00023015"/>
    </source>
</evidence>
<keyword evidence="4" id="KW-0804">Transcription</keyword>